<evidence type="ECO:0000259" key="6">
    <source>
        <dbReference type="Pfam" id="PF10091"/>
    </source>
</evidence>
<evidence type="ECO:0000256" key="3">
    <source>
        <dbReference type="ARBA" id="ARBA00022679"/>
    </source>
</evidence>
<feature type="transmembrane region" description="Helical" evidence="5">
    <location>
        <begin position="810"/>
        <end position="828"/>
    </location>
</feature>
<feature type="transmembrane region" description="Helical" evidence="5">
    <location>
        <begin position="900"/>
        <end position="920"/>
    </location>
</feature>
<dbReference type="InterPro" id="IPR019282">
    <property type="entry name" value="Glycoamylase-like_cons_dom"/>
</dbReference>
<feature type="transmembrane region" description="Helical" evidence="5">
    <location>
        <begin position="344"/>
        <end position="362"/>
    </location>
</feature>
<dbReference type="GO" id="GO:0005886">
    <property type="term" value="C:plasma membrane"/>
    <property type="evidence" value="ECO:0007669"/>
    <property type="project" value="TreeGrafter"/>
</dbReference>
<keyword evidence="2" id="KW-0328">Glycosyltransferase</keyword>
<evidence type="ECO:0000256" key="4">
    <source>
        <dbReference type="ARBA" id="ARBA00022989"/>
    </source>
</evidence>
<dbReference type="Gene3D" id="1.50.10.140">
    <property type="match status" value="2"/>
</dbReference>
<dbReference type="GO" id="GO:0016758">
    <property type="term" value="F:hexosyltransferase activity"/>
    <property type="evidence" value="ECO:0007669"/>
    <property type="project" value="TreeGrafter"/>
</dbReference>
<organism evidence="7">
    <name type="scientific">Acidobacterium capsulatum</name>
    <dbReference type="NCBI Taxonomy" id="33075"/>
    <lineage>
        <taxon>Bacteria</taxon>
        <taxon>Pseudomonadati</taxon>
        <taxon>Acidobacteriota</taxon>
        <taxon>Terriglobia</taxon>
        <taxon>Terriglobales</taxon>
        <taxon>Acidobacteriaceae</taxon>
        <taxon>Acidobacterium</taxon>
    </lineage>
</organism>
<dbReference type="InterPro" id="IPR050321">
    <property type="entry name" value="Glycosyltr_2/OpgH_subfam"/>
</dbReference>
<feature type="transmembrane region" description="Helical" evidence="5">
    <location>
        <begin position="875"/>
        <end position="893"/>
    </location>
</feature>
<comment type="subcellular location">
    <subcellularLocation>
        <location evidence="1">Membrane</location>
        <topology evidence="1">Multi-pass membrane protein</topology>
    </subcellularLocation>
</comment>
<protein>
    <submittedName>
        <fullName evidence="7">Glycosyl transferase</fullName>
    </submittedName>
</protein>
<dbReference type="EMBL" id="DTKL01000022">
    <property type="protein sequence ID" value="HGY93946.1"/>
    <property type="molecule type" value="Genomic_DNA"/>
</dbReference>
<gene>
    <name evidence="7" type="ORF">ENW50_04550</name>
</gene>
<proteinExistence type="predicted"/>
<dbReference type="Pfam" id="PF10091">
    <property type="entry name" value="Glycoamylase"/>
    <property type="match status" value="1"/>
</dbReference>
<accession>A0A7V5CSM1</accession>
<feature type="transmembrane region" description="Helical" evidence="5">
    <location>
        <begin position="774"/>
        <end position="798"/>
    </location>
</feature>
<evidence type="ECO:0000256" key="1">
    <source>
        <dbReference type="ARBA" id="ARBA00004141"/>
    </source>
</evidence>
<feature type="domain" description="Glycoamylase-like" evidence="6">
    <location>
        <begin position="1278"/>
        <end position="1483"/>
    </location>
</feature>
<keyword evidence="4 5" id="KW-1133">Transmembrane helix</keyword>
<keyword evidence="5" id="KW-0812">Transmembrane</keyword>
<comment type="caution">
    <text evidence="7">The sequence shown here is derived from an EMBL/GenBank/DDBJ whole genome shotgun (WGS) entry which is preliminary data.</text>
</comment>
<evidence type="ECO:0000256" key="2">
    <source>
        <dbReference type="ARBA" id="ARBA00022676"/>
    </source>
</evidence>
<name>A0A7V5CSM1_9BACT</name>
<dbReference type="PANTHER" id="PTHR43867">
    <property type="entry name" value="CELLULOSE SYNTHASE CATALYTIC SUBUNIT A [UDP-FORMING]"/>
    <property type="match status" value="1"/>
</dbReference>
<reference evidence="7" key="1">
    <citation type="journal article" date="2020" name="mSystems">
        <title>Genome- and Community-Level Interaction Insights into Carbon Utilization and Element Cycling Functions of Hydrothermarchaeota in Hydrothermal Sediment.</title>
        <authorList>
            <person name="Zhou Z."/>
            <person name="Liu Y."/>
            <person name="Xu W."/>
            <person name="Pan J."/>
            <person name="Luo Z.H."/>
            <person name="Li M."/>
        </authorList>
    </citation>
    <scope>NUCLEOTIDE SEQUENCE [LARGE SCALE GENOMIC DNA]</scope>
    <source>
        <strain evidence="7">SpSt-855</strain>
    </source>
</reference>
<dbReference type="PANTHER" id="PTHR43867:SF2">
    <property type="entry name" value="CELLULOSE SYNTHASE CATALYTIC SUBUNIT A [UDP-FORMING]"/>
    <property type="match status" value="1"/>
</dbReference>
<evidence type="ECO:0000313" key="7">
    <source>
        <dbReference type="EMBL" id="HGY93946.1"/>
    </source>
</evidence>
<sequence length="1515" mass="170978">MAVTRPCLKCRPPATGEDMTQSVNSFDFDSDVNGNVQRLRDVTKVAEGWNVVHRPEGAGGMAQRTDAARRQLVEIGRDLSRWKQARAVSKETTAPHQVALLEIIGNSRLLHSALREVRGKARQIALLPRVLMPAEREEPRMARVAELYLRAVQGAYSSVTLCAFLEALQKHDPLNVDELWSTPALLQFVLLEAILDEARKMLRSPDTVEAPKAEILIKSLREISQSDWASLLEPLIVCDATLRQDPAEAYARMDFASRELYRQRVAYLSRHSDCTELQVAQAALDLSRDGARRTLDEPRMQLRHQHVGFYLMDKGFLDLARRVGFHPPMVERVRMWVQRNAEDVYIGGVLMIALLIMGLAVLPLVQQAFWFGGLVIALLLLVLPATQDGVELMNLAVTTLFVPRRLPRMDFSAGIPDSCTTLVTVPSLLLNESQVRDLVKDLEIRFLANRDSNLHFALLTDLPDSVAAPRGNDSGPMVELAAQLIDGLNARYAPLDRGVFLLLHRHRIFNRRQGVWMGWERKRGKLLELNNLLVEGRDAFPVKAGPVEVLQRVRYVLTLDSDTQLPYGTAAALVGAMAHPLNQAVIDPSRRIVTEGYGILQPRIGITVHSASRSRLAGIFSGQTGLDIYSRAVSDAYQDLFGEGIFTGKGIYEVATFHNVLNHRFPKNALLSHDLIEGAYARVGLVSDLELIDDYPSHYSAYSCRKHRWLRGDWQIAPWMFARVRDENGQWVANPISSLSGWKIFDNLRRSLVEPFLFLLFLAGWLGLPGGPLYWTVLPLALLVLPYAAQLVVMLVRILQSDSRRGTEDAWAGFARGIYVALLTIAFLPHQMLLSLDAIVRSFVRRWITGEHLLEWETAAQSESSLSKRTPVDRYLTWMPLVALGLGILVYFAAAKPRAIWYACPILILWGLSSVLTSWLNRNPREQQRISDGDRKYLYLHALRIWRYFHQFGGEKHNHLIPDNVEEDELQEAARVSPTNVGLLLNARQAACEFGFLTVPEFVALTQRSLATIDRMEKYRGHLYNWYDTHTLSPLEAAPFVSSVDSGNLLASLYTLRSGALEFLERPILRRELFSSLEAHWQLMKEEKNSRIVNLSPPPKSGDWREWAHWLARAETAFQEVQRERETAAETGWWFAETYRRVLAMKSLFSNYFPWLLPDFRSSLADLGWSDSEEIVDLSVEAAFLRAKELAVKVSTIKGELIREGSQSLDLIDRLRDAVNLACENLRSVGGGLLRIAQDAERLANEMEFSFLADPNRKVLSIGFNVRESKLLEACYDMLASEARIASFLAIARGELPYSSWFKLARDFADAGGRYLLLSWTGTMFEYMMPALWMRSYPNTLLAQTQDACVRVQQSYGAEQRIPWGISESGAAQRNDSGHYHYHAFGLPQAAQWTEAKAGPVVSPYSTFLALSIDVRAALRNLRRMEAAGWTGAFGFYESGDFSTSKRKPEIVREWMAHHQGMSLLAVLNLLQQHSVQRWFHENALVASVELLLHEMAPSKTEIRSTLDALDSGRA</sequence>
<evidence type="ECO:0000256" key="5">
    <source>
        <dbReference type="SAM" id="Phobius"/>
    </source>
</evidence>
<keyword evidence="5" id="KW-0472">Membrane</keyword>
<feature type="transmembrane region" description="Helical" evidence="5">
    <location>
        <begin position="752"/>
        <end position="768"/>
    </location>
</feature>
<feature type="transmembrane region" description="Helical" evidence="5">
    <location>
        <begin position="368"/>
        <end position="386"/>
    </location>
</feature>
<keyword evidence="3 7" id="KW-0808">Transferase</keyword>